<protein>
    <submittedName>
        <fullName evidence="2">Molybdopterin-dependent oxidoreductase</fullName>
    </submittedName>
</protein>
<reference evidence="3" key="1">
    <citation type="journal article" date="2019" name="Int. J. Syst. Evol. Microbiol.">
        <title>The Global Catalogue of Microorganisms (GCM) 10K type strain sequencing project: providing services to taxonomists for standard genome sequencing and annotation.</title>
        <authorList>
            <consortium name="The Broad Institute Genomics Platform"/>
            <consortium name="The Broad Institute Genome Sequencing Center for Infectious Disease"/>
            <person name="Wu L."/>
            <person name="Ma J."/>
        </authorList>
    </citation>
    <scope>NUCLEOTIDE SEQUENCE [LARGE SCALE GENOMIC DNA]</scope>
    <source>
        <strain evidence="3">CGMCC 1.19062</strain>
    </source>
</reference>
<organism evidence="2 3">
    <name type="scientific">Lacibacterium aquatile</name>
    <dbReference type="NCBI Taxonomy" id="1168082"/>
    <lineage>
        <taxon>Bacteria</taxon>
        <taxon>Pseudomonadati</taxon>
        <taxon>Pseudomonadota</taxon>
        <taxon>Alphaproteobacteria</taxon>
        <taxon>Rhodospirillales</taxon>
        <taxon>Rhodospirillaceae</taxon>
    </lineage>
</organism>
<dbReference type="PANTHER" id="PTHR43032">
    <property type="entry name" value="PROTEIN-METHIONINE-SULFOXIDE REDUCTASE"/>
    <property type="match status" value="1"/>
</dbReference>
<comment type="caution">
    <text evidence="2">The sequence shown here is derived from an EMBL/GenBank/DDBJ whole genome shotgun (WGS) entry which is preliminary data.</text>
</comment>
<dbReference type="Proteomes" id="UP001597295">
    <property type="component" value="Unassembled WGS sequence"/>
</dbReference>
<evidence type="ECO:0000313" key="3">
    <source>
        <dbReference type="Proteomes" id="UP001597295"/>
    </source>
</evidence>
<feature type="domain" description="Oxidoreductase molybdopterin-binding" evidence="1">
    <location>
        <begin position="64"/>
        <end position="208"/>
    </location>
</feature>
<dbReference type="Pfam" id="PF00174">
    <property type="entry name" value="Oxidored_molyb"/>
    <property type="match status" value="1"/>
</dbReference>
<evidence type="ECO:0000259" key="1">
    <source>
        <dbReference type="Pfam" id="PF00174"/>
    </source>
</evidence>
<gene>
    <name evidence="2" type="ORF">ACFSM5_10210</name>
</gene>
<proteinExistence type="predicted"/>
<accession>A0ABW5DS04</accession>
<evidence type="ECO:0000313" key="2">
    <source>
        <dbReference type="EMBL" id="MFD2263261.1"/>
    </source>
</evidence>
<dbReference type="PANTHER" id="PTHR43032:SF4">
    <property type="entry name" value="OXIDOREDUCTASE MOLYBDOPTERIN-BINDING DOMAIN-CONTAINING PROTEIN"/>
    <property type="match status" value="1"/>
</dbReference>
<sequence length="227" mass="26184">MAAPHIMLSSPRKAALMNAYNDRMFELKTRAAEERKLIGRQGDERAPPGQKWVKEAPVLDLGTRPVVRPDLWKLVVGGEVARPLTFDWKLFHKLPTVEVTEDIHCVTGWSVRKQVWRGVPGSAIVQAVRARTYAKFVMARSEDGYGTPIEIGDFDRDTVVLATHWNGEPLTRDHGAPVRLVVPHLYFWKSAKWVKQLWFMETYAHGTWEGRGYHKRGDPWKQQRYRD</sequence>
<dbReference type="Gene3D" id="3.90.420.10">
    <property type="entry name" value="Oxidoreductase, molybdopterin-binding domain"/>
    <property type="match status" value="1"/>
</dbReference>
<dbReference type="InterPro" id="IPR000572">
    <property type="entry name" value="OxRdtase_Mopterin-bd_dom"/>
</dbReference>
<keyword evidence="3" id="KW-1185">Reference proteome</keyword>
<dbReference type="InterPro" id="IPR036374">
    <property type="entry name" value="OxRdtase_Mopterin-bd_sf"/>
</dbReference>
<dbReference type="RefSeq" id="WP_379876244.1">
    <property type="nucleotide sequence ID" value="NZ_JBHUIP010000009.1"/>
</dbReference>
<dbReference type="EMBL" id="JBHUIP010000009">
    <property type="protein sequence ID" value="MFD2263261.1"/>
    <property type="molecule type" value="Genomic_DNA"/>
</dbReference>
<name>A0ABW5DS04_9PROT</name>
<dbReference type="SUPFAM" id="SSF56524">
    <property type="entry name" value="Oxidoreductase molybdopterin-binding domain"/>
    <property type="match status" value="1"/>
</dbReference>